<dbReference type="PANTHER" id="PTHR13914">
    <property type="entry name" value="PROLINE OXIDASE"/>
    <property type="match status" value="1"/>
</dbReference>
<feature type="domain" description="Proline dehydrogenase" evidence="9">
    <location>
        <begin position="1"/>
        <end position="131"/>
    </location>
</feature>
<evidence type="ECO:0000256" key="6">
    <source>
        <dbReference type="ARBA" id="ARBA00023062"/>
    </source>
</evidence>
<evidence type="ECO:0000256" key="8">
    <source>
        <dbReference type="RuleBase" id="RU364054"/>
    </source>
</evidence>
<dbReference type="Proteomes" id="UP001195483">
    <property type="component" value="Unassembled WGS sequence"/>
</dbReference>
<evidence type="ECO:0000256" key="7">
    <source>
        <dbReference type="ARBA" id="ARBA00048242"/>
    </source>
</evidence>
<dbReference type="GO" id="GO:0010133">
    <property type="term" value="P:L-proline catabolic process to L-glutamate"/>
    <property type="evidence" value="ECO:0007669"/>
    <property type="project" value="TreeGrafter"/>
</dbReference>
<keyword evidence="11" id="KW-1185">Reference proteome</keyword>
<evidence type="ECO:0000259" key="9">
    <source>
        <dbReference type="Pfam" id="PF01619"/>
    </source>
</evidence>
<accession>A0AAE0RXQ5</accession>
<comment type="catalytic activity">
    <reaction evidence="7">
        <text>trans-4-hydroxy-L-proline + a quinone = (3R,5S)-1-pyrroline-3-hydroxy-5-carboxylate + a quinol + H(+)</text>
        <dbReference type="Rhea" id="RHEA:52512"/>
        <dbReference type="ChEBI" id="CHEBI:15378"/>
        <dbReference type="ChEBI" id="CHEBI:24646"/>
        <dbReference type="ChEBI" id="CHEBI:58375"/>
        <dbReference type="ChEBI" id="CHEBI:62612"/>
        <dbReference type="ChEBI" id="CHEBI:132124"/>
        <dbReference type="EC" id="1.5.5.3"/>
    </reaction>
</comment>
<reference evidence="10" key="2">
    <citation type="journal article" date="2021" name="Genome Biol. Evol.">
        <title>Developing a high-quality reference genome for a parasitic bivalve with doubly uniparental inheritance (Bivalvia: Unionida).</title>
        <authorList>
            <person name="Smith C.H."/>
        </authorList>
    </citation>
    <scope>NUCLEOTIDE SEQUENCE</scope>
    <source>
        <strain evidence="10">CHS0354</strain>
        <tissue evidence="10">Mantle</tissue>
    </source>
</reference>
<comment type="similarity">
    <text evidence="2 8">Belongs to the proline oxidase family.</text>
</comment>
<evidence type="ECO:0000256" key="5">
    <source>
        <dbReference type="ARBA" id="ARBA00023002"/>
    </source>
</evidence>
<dbReference type="SUPFAM" id="SSF51730">
    <property type="entry name" value="FAD-linked oxidoreductase"/>
    <property type="match status" value="1"/>
</dbReference>
<keyword evidence="5 8" id="KW-0560">Oxidoreductase</keyword>
<dbReference type="EMBL" id="JAEAOA010001942">
    <property type="protein sequence ID" value="KAK3581260.1"/>
    <property type="molecule type" value="Genomic_DNA"/>
</dbReference>
<dbReference type="InterPro" id="IPR002872">
    <property type="entry name" value="Proline_DH_dom"/>
</dbReference>
<dbReference type="GO" id="GO:0071949">
    <property type="term" value="F:FAD binding"/>
    <property type="evidence" value="ECO:0007669"/>
    <property type="project" value="TreeGrafter"/>
</dbReference>
<dbReference type="Gene3D" id="3.20.20.220">
    <property type="match status" value="1"/>
</dbReference>
<dbReference type="InterPro" id="IPR029041">
    <property type="entry name" value="FAD-linked_oxidoreductase-like"/>
</dbReference>
<evidence type="ECO:0000313" key="10">
    <source>
        <dbReference type="EMBL" id="KAK3581260.1"/>
    </source>
</evidence>
<evidence type="ECO:0000256" key="2">
    <source>
        <dbReference type="ARBA" id="ARBA00005869"/>
    </source>
</evidence>
<keyword evidence="6 8" id="KW-0642">Proline metabolism</keyword>
<keyword evidence="4 8" id="KW-0274">FAD</keyword>
<comment type="function">
    <text evidence="8">Converts proline to delta-1-pyrroline-5-carboxylate.</text>
</comment>
<dbReference type="GO" id="GO:0005739">
    <property type="term" value="C:mitochondrion"/>
    <property type="evidence" value="ECO:0007669"/>
    <property type="project" value="TreeGrafter"/>
</dbReference>
<sequence>MEKERHLAAKKGYPDPVHETFEATSSMYHQSLFYLLDLLKGSKKMGFIMVASHNEQTIKKAIGRMHELGLNPKEGNVFFGQVYGMCDYISAVLGQNGYLVYKSIPFGSIDATLPYLHRRAMENKAVVGSTRRDREIARKALIQRFQEKILPVRMHKSDTTHPQK</sequence>
<reference evidence="10" key="3">
    <citation type="submission" date="2023-05" db="EMBL/GenBank/DDBJ databases">
        <authorList>
            <person name="Smith C.H."/>
        </authorList>
    </citation>
    <scope>NUCLEOTIDE SEQUENCE</scope>
    <source>
        <strain evidence="10">CHS0354</strain>
        <tissue evidence="10">Mantle</tissue>
    </source>
</reference>
<dbReference type="InterPro" id="IPR015659">
    <property type="entry name" value="Proline_oxidase"/>
</dbReference>
<name>A0AAE0RXQ5_9BIVA</name>
<dbReference type="PANTHER" id="PTHR13914:SF29">
    <property type="entry name" value="HYDROXYPROLINE DEHYDROGENASE"/>
    <property type="match status" value="1"/>
</dbReference>
<protein>
    <recommendedName>
        <fullName evidence="8">Proline dehydrogenase</fullName>
        <ecNumber evidence="8">1.5.5.2</ecNumber>
    </recommendedName>
</protein>
<gene>
    <name evidence="10" type="ORF">CHS0354_032987</name>
</gene>
<reference evidence="10" key="1">
    <citation type="journal article" date="2021" name="Genome Biol. Evol.">
        <title>A High-Quality Reference Genome for a Parasitic Bivalve with Doubly Uniparental Inheritance (Bivalvia: Unionida).</title>
        <authorList>
            <person name="Smith C.H."/>
        </authorList>
    </citation>
    <scope>NUCLEOTIDE SEQUENCE</scope>
    <source>
        <strain evidence="10">CHS0354</strain>
    </source>
</reference>
<evidence type="ECO:0000313" key="11">
    <source>
        <dbReference type="Proteomes" id="UP001195483"/>
    </source>
</evidence>
<dbReference type="AlphaFoldDB" id="A0AAE0RXQ5"/>
<dbReference type="EC" id="1.5.5.2" evidence="8"/>
<organism evidence="10 11">
    <name type="scientific">Potamilus streckersoni</name>
    <dbReference type="NCBI Taxonomy" id="2493646"/>
    <lineage>
        <taxon>Eukaryota</taxon>
        <taxon>Metazoa</taxon>
        <taxon>Spiralia</taxon>
        <taxon>Lophotrochozoa</taxon>
        <taxon>Mollusca</taxon>
        <taxon>Bivalvia</taxon>
        <taxon>Autobranchia</taxon>
        <taxon>Heteroconchia</taxon>
        <taxon>Palaeoheterodonta</taxon>
        <taxon>Unionida</taxon>
        <taxon>Unionoidea</taxon>
        <taxon>Unionidae</taxon>
        <taxon>Ambleminae</taxon>
        <taxon>Lampsilini</taxon>
        <taxon>Potamilus</taxon>
    </lineage>
</organism>
<evidence type="ECO:0000256" key="4">
    <source>
        <dbReference type="ARBA" id="ARBA00022827"/>
    </source>
</evidence>
<dbReference type="GO" id="GO:0004657">
    <property type="term" value="F:proline dehydrogenase activity"/>
    <property type="evidence" value="ECO:0007669"/>
    <property type="project" value="UniProtKB-EC"/>
</dbReference>
<evidence type="ECO:0000256" key="1">
    <source>
        <dbReference type="ARBA" id="ARBA00001974"/>
    </source>
</evidence>
<evidence type="ECO:0000256" key="3">
    <source>
        <dbReference type="ARBA" id="ARBA00022630"/>
    </source>
</evidence>
<dbReference type="Pfam" id="PF01619">
    <property type="entry name" value="Pro_dh"/>
    <property type="match status" value="1"/>
</dbReference>
<keyword evidence="3 8" id="KW-0285">Flavoprotein</keyword>
<comment type="cofactor">
    <cofactor evidence="1 8">
        <name>FAD</name>
        <dbReference type="ChEBI" id="CHEBI:57692"/>
    </cofactor>
</comment>
<comment type="catalytic activity">
    <reaction evidence="8">
        <text>L-proline + a quinone = (S)-1-pyrroline-5-carboxylate + a quinol + H(+)</text>
        <dbReference type="Rhea" id="RHEA:23784"/>
        <dbReference type="ChEBI" id="CHEBI:15378"/>
        <dbReference type="ChEBI" id="CHEBI:17388"/>
        <dbReference type="ChEBI" id="CHEBI:24646"/>
        <dbReference type="ChEBI" id="CHEBI:60039"/>
        <dbReference type="ChEBI" id="CHEBI:132124"/>
        <dbReference type="EC" id="1.5.5.2"/>
    </reaction>
</comment>
<proteinExistence type="inferred from homology"/>
<comment type="caution">
    <text evidence="10">The sequence shown here is derived from an EMBL/GenBank/DDBJ whole genome shotgun (WGS) entry which is preliminary data.</text>
</comment>